<keyword evidence="1" id="KW-0472">Membrane</keyword>
<keyword evidence="1" id="KW-1133">Transmembrane helix</keyword>
<keyword evidence="1" id="KW-0812">Transmembrane</keyword>
<dbReference type="KEGG" id="vg:23461818"/>
<protein>
    <submittedName>
        <fullName evidence="2">Uncharacterized protein</fullName>
    </submittedName>
</protein>
<sequence>MAIKIRKEKVGILSLRPSTLFFLLVPLWSRHADAEEERHFFVCAHADTYLIHAKPGVRCGKKRLATTQPCAHRLLNVCNNNALFFPSFLNESRTGVKVLGEAVRARHFASAATNDPMRLFLPFFGWVTLVFFLLD</sequence>
<dbReference type="EMBL" id="KP136319">
    <property type="protein sequence ID" value="AJF96901.1"/>
    <property type="molecule type" value="Genomic_DNA"/>
</dbReference>
<evidence type="ECO:0000256" key="1">
    <source>
        <dbReference type="SAM" id="Phobius"/>
    </source>
</evidence>
<proteinExistence type="predicted"/>
<feature type="transmembrane region" description="Helical" evidence="1">
    <location>
        <begin position="117"/>
        <end position="134"/>
    </location>
</feature>
<accession>A0A0B5J7Z0</accession>
<evidence type="ECO:0000313" key="2">
    <source>
        <dbReference type="EMBL" id="AJF96901.1"/>
    </source>
</evidence>
<reference evidence="2 3" key="1">
    <citation type="journal article" date="2015" name="Parasitol. Res.">
        <title>Viruses in close associations with free-living amoebae.</title>
        <authorList>
            <person name="Scheid P."/>
        </authorList>
    </citation>
    <scope>NUCLEOTIDE SEQUENCE [LARGE SCALE GENOMIC DNA]</scope>
    <source>
        <strain evidence="2">KlaHel</strain>
    </source>
</reference>
<evidence type="ECO:0000313" key="3">
    <source>
        <dbReference type="Proteomes" id="UP000202511"/>
    </source>
</evidence>
<dbReference type="GeneID" id="23461818"/>
<organism evidence="2 3">
    <name type="scientific">Pandoravirus inopinatum</name>
    <dbReference type="NCBI Taxonomy" id="1605721"/>
    <lineage>
        <taxon>Viruses</taxon>
        <taxon>Pandoravirus</taxon>
    </lineage>
</organism>
<name>A0A0B5J7Z0_9VIRU</name>
<dbReference type="RefSeq" id="YP_009119136.1">
    <property type="nucleotide sequence ID" value="NC_026440.1"/>
</dbReference>
<dbReference type="Proteomes" id="UP000202511">
    <property type="component" value="Segment"/>
</dbReference>